<sequence>MNLDELQTAQSRERQTDSLQQLRESFYEEAGRFIRQLREERSRAAERADDPFDAPEVRRLTDDIKTAERTVEAIYERRIGKLVKQASLEAAGMAADASGLTREEAAVFDRLVGAIEENRARVLDDVLGDDPSASAEGDAPSEPTAPESPASESEPAAPGPDDGSPERTPGVSAADLMGDGSPTDSASDDATTPDPSPPATESHEERSGTGVPPDTPPERAEAAAPLRESSAETTAPSVSTDGAERTDGEETPPEESSSDARAVERTTLRITADVGEILGVDERAYDLRTDDVVTLPTPNAQPLLQRDAAERLD</sequence>
<feature type="compositionally biased region" description="Polar residues" evidence="1">
    <location>
        <begin position="1"/>
        <end position="10"/>
    </location>
</feature>
<protein>
    <recommendedName>
        <fullName evidence="4">DNA replication complex GINS family protein</fullName>
    </recommendedName>
</protein>
<feature type="region of interest" description="Disordered" evidence="1">
    <location>
        <begin position="123"/>
        <end position="267"/>
    </location>
</feature>
<dbReference type="RefSeq" id="WP_304447100.1">
    <property type="nucleotide sequence ID" value="NZ_JARRAH010000001.1"/>
</dbReference>
<organism evidence="2 3">
    <name type="scientific">Halomarina ordinaria</name>
    <dbReference type="NCBI Taxonomy" id="3033939"/>
    <lineage>
        <taxon>Archaea</taxon>
        <taxon>Methanobacteriati</taxon>
        <taxon>Methanobacteriota</taxon>
        <taxon>Stenosarchaea group</taxon>
        <taxon>Halobacteria</taxon>
        <taxon>Halobacteriales</taxon>
        <taxon>Natronomonadaceae</taxon>
        <taxon>Halomarina</taxon>
    </lineage>
</organism>
<keyword evidence="3" id="KW-1185">Reference proteome</keyword>
<accession>A0ABD5U4D8</accession>
<dbReference type="Proteomes" id="UP001596406">
    <property type="component" value="Unassembled WGS sequence"/>
</dbReference>
<feature type="compositionally biased region" description="Low complexity" evidence="1">
    <location>
        <begin position="222"/>
        <end position="232"/>
    </location>
</feature>
<proteinExistence type="predicted"/>
<feature type="compositionally biased region" description="Low complexity" evidence="1">
    <location>
        <begin position="140"/>
        <end position="156"/>
    </location>
</feature>
<evidence type="ECO:0008006" key="4">
    <source>
        <dbReference type="Google" id="ProtNLM"/>
    </source>
</evidence>
<dbReference type="EMBL" id="JBHSXM010000001">
    <property type="protein sequence ID" value="MFC6835399.1"/>
    <property type="molecule type" value="Genomic_DNA"/>
</dbReference>
<dbReference type="Gene3D" id="3.40.5.50">
    <property type="match status" value="1"/>
</dbReference>
<dbReference type="Gene3D" id="1.20.58.1030">
    <property type="match status" value="1"/>
</dbReference>
<gene>
    <name evidence="2" type="ORF">ACFQHK_02625</name>
</gene>
<evidence type="ECO:0000256" key="1">
    <source>
        <dbReference type="SAM" id="MobiDB-lite"/>
    </source>
</evidence>
<comment type="caution">
    <text evidence="2">The sequence shown here is derived from an EMBL/GenBank/DDBJ whole genome shotgun (WGS) entry which is preliminary data.</text>
</comment>
<name>A0ABD5U4D8_9EURY</name>
<feature type="compositionally biased region" description="Low complexity" evidence="1">
    <location>
        <begin position="181"/>
        <end position="193"/>
    </location>
</feature>
<reference evidence="2 3" key="1">
    <citation type="journal article" date="2019" name="Int. J. Syst. Evol. Microbiol.">
        <title>The Global Catalogue of Microorganisms (GCM) 10K type strain sequencing project: providing services to taxonomists for standard genome sequencing and annotation.</title>
        <authorList>
            <consortium name="The Broad Institute Genomics Platform"/>
            <consortium name="The Broad Institute Genome Sequencing Center for Infectious Disease"/>
            <person name="Wu L."/>
            <person name="Ma J."/>
        </authorList>
    </citation>
    <scope>NUCLEOTIDE SEQUENCE [LARGE SCALE GENOMIC DNA]</scope>
    <source>
        <strain evidence="2 3">PSRA2</strain>
    </source>
</reference>
<dbReference type="CDD" id="cd11714">
    <property type="entry name" value="GINS_A_archaea"/>
    <property type="match status" value="1"/>
</dbReference>
<evidence type="ECO:0000313" key="2">
    <source>
        <dbReference type="EMBL" id="MFC6835399.1"/>
    </source>
</evidence>
<evidence type="ECO:0000313" key="3">
    <source>
        <dbReference type="Proteomes" id="UP001596406"/>
    </source>
</evidence>
<dbReference type="AlphaFoldDB" id="A0ABD5U4D8"/>
<feature type="region of interest" description="Disordered" evidence="1">
    <location>
        <begin position="293"/>
        <end position="313"/>
    </location>
</feature>
<feature type="region of interest" description="Disordered" evidence="1">
    <location>
        <begin position="1"/>
        <end position="20"/>
    </location>
</feature>